<evidence type="ECO:0000256" key="1">
    <source>
        <dbReference type="ARBA" id="ARBA00023002"/>
    </source>
</evidence>
<dbReference type="EC" id="1.-.-.-" evidence="3"/>
<dbReference type="EMBL" id="JBHLWO010000002">
    <property type="protein sequence ID" value="MFC0319520.1"/>
    <property type="molecule type" value="Genomic_DNA"/>
</dbReference>
<dbReference type="InterPro" id="IPR023907">
    <property type="entry name" value="Non-F420_Flavin_OxRdtase"/>
</dbReference>
<evidence type="ECO:0000313" key="3">
    <source>
        <dbReference type="EMBL" id="MFC0319520.1"/>
    </source>
</evidence>
<dbReference type="NCBIfam" id="TIGR03885">
    <property type="entry name" value="flavin_revert"/>
    <property type="match status" value="1"/>
</dbReference>
<dbReference type="RefSeq" id="WP_130855889.1">
    <property type="nucleotide sequence ID" value="NZ_JBHLWO010000002.1"/>
</dbReference>
<gene>
    <name evidence="3" type="ORF">ACFFI0_14460</name>
</gene>
<dbReference type="SUPFAM" id="SSF51679">
    <property type="entry name" value="Bacterial luciferase-like"/>
    <property type="match status" value="1"/>
</dbReference>
<sequence length="321" mass="36393">MQTIAYHASHEQFSPTDLLGWAILAEQCGFTAIHCSDHFHSWSITQQHSGYAFTWLGAAMQSTRLPFGFVCAPGQRYHPAIIAQAIATLGYMFPDRLWVSLGSGENINEHITGDNWPDKKFRNERLRECATIIRALLGGKEVSYEGHVRVDRAKLNTRPNKPIPIFGAAVSVETAGWVGKWADGLITISRPYNELKEVVTAFRKNGGEGKPMFLKVQLSYATSEELALVNAYEQWRNNLLDPILLSDIATIEEFDALGSSVSFEDIPKKIRVSSNWQDQLQWLEQDLSLGFEHLILHNVNIYQEEFIRDFGKFVVPRLKKR</sequence>
<keyword evidence="1 3" id="KW-0560">Oxidoreductase</keyword>
<dbReference type="InterPro" id="IPR011251">
    <property type="entry name" value="Luciferase-like_dom"/>
</dbReference>
<dbReference type="Proteomes" id="UP001589774">
    <property type="component" value="Unassembled WGS sequence"/>
</dbReference>
<dbReference type="PANTHER" id="PTHR43244:SF1">
    <property type="entry name" value="5,10-METHYLENETETRAHYDROMETHANOPTERIN REDUCTASE"/>
    <property type="match status" value="1"/>
</dbReference>
<dbReference type="Gene3D" id="3.20.20.30">
    <property type="entry name" value="Luciferase-like domain"/>
    <property type="match status" value="1"/>
</dbReference>
<protein>
    <submittedName>
        <fullName evidence="3">TIGR03885 family FMN-dependent LLM class oxidoreductase</fullName>
        <ecNumber evidence="3">1.-.-.-</ecNumber>
    </submittedName>
</protein>
<dbReference type="PANTHER" id="PTHR43244">
    <property type="match status" value="1"/>
</dbReference>
<dbReference type="Pfam" id="PF00296">
    <property type="entry name" value="Bac_luciferase"/>
    <property type="match status" value="1"/>
</dbReference>
<accession>A0ABV6HKV0</accession>
<reference evidence="3 4" key="1">
    <citation type="submission" date="2024-09" db="EMBL/GenBank/DDBJ databases">
        <authorList>
            <person name="Sun Q."/>
            <person name="Mori K."/>
        </authorList>
    </citation>
    <scope>NUCLEOTIDE SEQUENCE [LARGE SCALE GENOMIC DNA]</scope>
    <source>
        <strain evidence="3 4">CCM 7765</strain>
    </source>
</reference>
<dbReference type="NCBIfam" id="TIGR03557">
    <property type="entry name" value="F420_G6P_family"/>
    <property type="match status" value="1"/>
</dbReference>
<comment type="caution">
    <text evidence="3">The sequence shown here is derived from an EMBL/GenBank/DDBJ whole genome shotgun (WGS) entry which is preliminary data.</text>
</comment>
<name>A0ABV6HKV0_9SPHI</name>
<evidence type="ECO:0000259" key="2">
    <source>
        <dbReference type="Pfam" id="PF00296"/>
    </source>
</evidence>
<feature type="domain" description="Luciferase-like" evidence="2">
    <location>
        <begin position="9"/>
        <end position="235"/>
    </location>
</feature>
<evidence type="ECO:0000313" key="4">
    <source>
        <dbReference type="Proteomes" id="UP001589774"/>
    </source>
</evidence>
<dbReference type="GO" id="GO:0016491">
    <property type="term" value="F:oxidoreductase activity"/>
    <property type="evidence" value="ECO:0007669"/>
    <property type="project" value="UniProtKB-KW"/>
</dbReference>
<dbReference type="InterPro" id="IPR036661">
    <property type="entry name" value="Luciferase-like_sf"/>
</dbReference>
<dbReference type="InterPro" id="IPR019945">
    <property type="entry name" value="F420_G6P_DH-rel"/>
</dbReference>
<proteinExistence type="predicted"/>
<organism evidence="3 4">
    <name type="scientific">Olivibacter oleidegradans</name>
    <dbReference type="NCBI Taxonomy" id="760123"/>
    <lineage>
        <taxon>Bacteria</taxon>
        <taxon>Pseudomonadati</taxon>
        <taxon>Bacteroidota</taxon>
        <taxon>Sphingobacteriia</taxon>
        <taxon>Sphingobacteriales</taxon>
        <taxon>Sphingobacteriaceae</taxon>
        <taxon>Olivibacter</taxon>
    </lineage>
</organism>
<dbReference type="InterPro" id="IPR050564">
    <property type="entry name" value="F420-G6PD/mer"/>
</dbReference>
<dbReference type="CDD" id="cd01097">
    <property type="entry name" value="Tetrahydromethanopterin_reductase"/>
    <property type="match status" value="1"/>
</dbReference>
<keyword evidence="4" id="KW-1185">Reference proteome</keyword>